<feature type="compositionally biased region" description="Polar residues" evidence="2">
    <location>
        <begin position="197"/>
        <end position="209"/>
    </location>
</feature>
<feature type="compositionally biased region" description="Basic residues" evidence="2">
    <location>
        <begin position="143"/>
        <end position="159"/>
    </location>
</feature>
<dbReference type="AlphaFoldDB" id="A0A9P6HN55"/>
<evidence type="ECO:0000256" key="2">
    <source>
        <dbReference type="SAM" id="MobiDB-lite"/>
    </source>
</evidence>
<feature type="region of interest" description="Disordered" evidence="2">
    <location>
        <begin position="14"/>
        <end position="233"/>
    </location>
</feature>
<dbReference type="EMBL" id="WIUZ02000003">
    <property type="protein sequence ID" value="KAF9789895.1"/>
    <property type="molecule type" value="Genomic_DNA"/>
</dbReference>
<evidence type="ECO:0000313" key="4">
    <source>
        <dbReference type="Proteomes" id="UP000736335"/>
    </source>
</evidence>
<feature type="region of interest" description="Disordered" evidence="2">
    <location>
        <begin position="471"/>
        <end position="527"/>
    </location>
</feature>
<protein>
    <submittedName>
        <fullName evidence="3">Uncharacterized protein</fullName>
    </submittedName>
</protein>
<dbReference type="Proteomes" id="UP000736335">
    <property type="component" value="Unassembled WGS sequence"/>
</dbReference>
<organism evidence="3 4">
    <name type="scientific">Thelephora terrestris</name>
    <dbReference type="NCBI Taxonomy" id="56493"/>
    <lineage>
        <taxon>Eukaryota</taxon>
        <taxon>Fungi</taxon>
        <taxon>Dikarya</taxon>
        <taxon>Basidiomycota</taxon>
        <taxon>Agaricomycotina</taxon>
        <taxon>Agaricomycetes</taxon>
        <taxon>Thelephorales</taxon>
        <taxon>Thelephoraceae</taxon>
        <taxon>Thelephora</taxon>
    </lineage>
</organism>
<keyword evidence="4" id="KW-1185">Reference proteome</keyword>
<evidence type="ECO:0000256" key="1">
    <source>
        <dbReference type="SAM" id="Coils"/>
    </source>
</evidence>
<reference evidence="3" key="1">
    <citation type="journal article" date="2020" name="Nat. Commun.">
        <title>Large-scale genome sequencing of mycorrhizal fungi provides insights into the early evolution of symbiotic traits.</title>
        <authorList>
            <person name="Miyauchi S."/>
            <person name="Kiss E."/>
            <person name="Kuo A."/>
            <person name="Drula E."/>
            <person name="Kohler A."/>
            <person name="Sanchez-Garcia M."/>
            <person name="Morin E."/>
            <person name="Andreopoulos B."/>
            <person name="Barry K.W."/>
            <person name="Bonito G."/>
            <person name="Buee M."/>
            <person name="Carver A."/>
            <person name="Chen C."/>
            <person name="Cichocki N."/>
            <person name="Clum A."/>
            <person name="Culley D."/>
            <person name="Crous P.W."/>
            <person name="Fauchery L."/>
            <person name="Girlanda M."/>
            <person name="Hayes R.D."/>
            <person name="Keri Z."/>
            <person name="LaButti K."/>
            <person name="Lipzen A."/>
            <person name="Lombard V."/>
            <person name="Magnuson J."/>
            <person name="Maillard F."/>
            <person name="Murat C."/>
            <person name="Nolan M."/>
            <person name="Ohm R.A."/>
            <person name="Pangilinan J."/>
            <person name="Pereira M.F."/>
            <person name="Perotto S."/>
            <person name="Peter M."/>
            <person name="Pfister S."/>
            <person name="Riley R."/>
            <person name="Sitrit Y."/>
            <person name="Stielow J.B."/>
            <person name="Szollosi G."/>
            <person name="Zifcakova L."/>
            <person name="Stursova M."/>
            <person name="Spatafora J.W."/>
            <person name="Tedersoo L."/>
            <person name="Vaario L.M."/>
            <person name="Yamada A."/>
            <person name="Yan M."/>
            <person name="Wang P."/>
            <person name="Xu J."/>
            <person name="Bruns T."/>
            <person name="Baldrian P."/>
            <person name="Vilgalys R."/>
            <person name="Dunand C."/>
            <person name="Henrissat B."/>
            <person name="Grigoriev I.V."/>
            <person name="Hibbett D."/>
            <person name="Nagy L.G."/>
            <person name="Martin F.M."/>
        </authorList>
    </citation>
    <scope>NUCLEOTIDE SEQUENCE</scope>
    <source>
        <strain evidence="3">UH-Tt-Lm1</strain>
    </source>
</reference>
<evidence type="ECO:0000313" key="3">
    <source>
        <dbReference type="EMBL" id="KAF9789895.1"/>
    </source>
</evidence>
<comment type="caution">
    <text evidence="3">The sequence shown here is derived from an EMBL/GenBank/DDBJ whole genome shotgun (WGS) entry which is preliminary data.</text>
</comment>
<accession>A0A9P6HN55</accession>
<gene>
    <name evidence="3" type="ORF">BJ322DRAFT_1044765</name>
</gene>
<sequence>MAPKQVKVVKCLYYNPETGDPDPAPCPRGSKGCWYIHPNEPQWDNKGKRLSSPPRRLVVGRKESLSSRIGRGRSRSRSRSRSRGRGKAGRPRSRSRSRSRSSGRYVSPSRRRPRRSSPPPPRRPLHERIQPSRSPRRPSPSRLRPRNSPPRHARDRRRTTTPISSSSGPTPPRDTKLDNAPRRVKVESPADVVPSLLSKSTHSVLSGKNRTVAGDQTLVRPTTSVDRDQQRPSLNLPLGEQATVTSDSILQPSPQVDPQSSIFAPETPVIPGLTVSADPTQTSNFPMSALQRSLEQVIRDQATTQVTDPSTTTPDGGPAVSHAATIPEAEKTEIWTTRVKLWADLMKAKSEVMDWQDEVKMAQSYKNRAGYESFSPEARAQVDARVTYATTNLVQHQLAFEAIVSQSIALDRNVSKTYAALAPAPPDTRAATAREIEWVQEKIQFATVRMDELEQKLALQDRLLEQIKAEQESLAAAPPPASSTPLSWSPMEVEDGDGVLDHTPPLKRKRADDDDPRPSSRRKSMARTIADLRKANETLVDRITEAEGAIDVILNDVVEDSEGEDLSRVTRLKEIVQDYQTFSESAKTAAEVTESNSRVVVALTTEAERALADWDEVYQEFEVVRKDAAEIDNRANGRVKEIKEKEEKITSMQREIEALNATVQAFVEQQSAQPEVPLTLEQVIQSLKPYLLEEMREATQPLLKRKHAELQHMVNEHIEAVRVSVYEPIRMSEQVAQTMVNWLEAEFDCGNIKRP</sequence>
<feature type="compositionally biased region" description="Basic and acidic residues" evidence="2">
    <location>
        <begin position="173"/>
        <end position="188"/>
    </location>
</feature>
<feature type="compositionally biased region" description="Basic residues" evidence="2">
    <location>
        <begin position="70"/>
        <end position="101"/>
    </location>
</feature>
<feature type="coiled-coil region" evidence="1">
    <location>
        <begin position="436"/>
        <end position="470"/>
    </location>
</feature>
<keyword evidence="1" id="KW-0175">Coiled coil</keyword>
<proteinExistence type="predicted"/>
<reference evidence="3" key="2">
    <citation type="submission" date="2020-11" db="EMBL/GenBank/DDBJ databases">
        <authorList>
            <consortium name="DOE Joint Genome Institute"/>
            <person name="Kuo A."/>
            <person name="Miyauchi S."/>
            <person name="Kiss E."/>
            <person name="Drula E."/>
            <person name="Kohler A."/>
            <person name="Sanchez-Garcia M."/>
            <person name="Andreopoulos B."/>
            <person name="Barry K.W."/>
            <person name="Bonito G."/>
            <person name="Buee M."/>
            <person name="Carver A."/>
            <person name="Chen C."/>
            <person name="Cichocki N."/>
            <person name="Clum A."/>
            <person name="Culley D."/>
            <person name="Crous P.W."/>
            <person name="Fauchery L."/>
            <person name="Girlanda M."/>
            <person name="Hayes R."/>
            <person name="Keri Z."/>
            <person name="Labutti K."/>
            <person name="Lipzen A."/>
            <person name="Lombard V."/>
            <person name="Magnuson J."/>
            <person name="Maillard F."/>
            <person name="Morin E."/>
            <person name="Murat C."/>
            <person name="Nolan M."/>
            <person name="Ohm R."/>
            <person name="Pangilinan J."/>
            <person name="Pereira M."/>
            <person name="Perotto S."/>
            <person name="Peter M."/>
            <person name="Riley R."/>
            <person name="Sitrit Y."/>
            <person name="Stielow B."/>
            <person name="Szollosi G."/>
            <person name="Zifcakova L."/>
            <person name="Stursova M."/>
            <person name="Spatafora J.W."/>
            <person name="Tedersoo L."/>
            <person name="Vaario L.-M."/>
            <person name="Yamada A."/>
            <person name="Yan M."/>
            <person name="Wang P."/>
            <person name="Xu J."/>
            <person name="Bruns T."/>
            <person name="Baldrian P."/>
            <person name="Vilgalys R."/>
            <person name="Henrissat B."/>
            <person name="Grigoriev I.V."/>
            <person name="Hibbett D."/>
            <person name="Nagy L.G."/>
            <person name="Martin F.M."/>
        </authorList>
    </citation>
    <scope>NUCLEOTIDE SEQUENCE</scope>
    <source>
        <strain evidence="3">UH-Tt-Lm1</strain>
    </source>
</reference>
<name>A0A9P6HN55_9AGAM</name>
<feature type="coiled-coil region" evidence="1">
    <location>
        <begin position="642"/>
        <end position="669"/>
    </location>
</feature>